<reference evidence="1" key="1">
    <citation type="submission" date="2023-04" db="EMBL/GenBank/DDBJ databases">
        <title>Draft Genome sequencing of Naganishia species isolated from polar environments using Oxford Nanopore Technology.</title>
        <authorList>
            <person name="Leo P."/>
            <person name="Venkateswaran K."/>
        </authorList>
    </citation>
    <scope>NUCLEOTIDE SEQUENCE</scope>
    <source>
        <strain evidence="1">DBVPG 5303</strain>
    </source>
</reference>
<evidence type="ECO:0000313" key="1">
    <source>
        <dbReference type="EMBL" id="KAJ9127639.1"/>
    </source>
</evidence>
<comment type="caution">
    <text evidence="1">The sequence shown here is derived from an EMBL/GenBank/DDBJ whole genome shotgun (WGS) entry which is preliminary data.</text>
</comment>
<proteinExistence type="predicted"/>
<dbReference type="Proteomes" id="UP001234202">
    <property type="component" value="Unassembled WGS sequence"/>
</dbReference>
<dbReference type="EMBL" id="JASBWV010000002">
    <property type="protein sequence ID" value="KAJ9127639.1"/>
    <property type="molecule type" value="Genomic_DNA"/>
</dbReference>
<sequence>MMTGSATGEDARGRPLQARSDEPPAVIRGLLTLKLTKPSRIRRIEVKLEGKARTEWPEGIGPRRTETSEEHIFISETITFFTAAQSHSRSRDRRAVSLGPGSRIDDDWGLDEEDEMSEGEEHEEREDAGRGRTGREPAHEVDERGRTVFGRGQMRSFSAMPDGPRPPFNHTQTQPPTRRQSFDRDISSVLHSPIEEPTSFALDGGSRRTSFGDYSNNTPRQAARNEDLFRQRGPSPAYSFRDPLRSSSAFHPRTTTLRQEAEGAEPQGRPAGGYNYTSEEADLAEASLSPIASADVSAQSSRWTSPERRERAPEARLAHGRSRSRGMSPERRTDAAQPLPPLSPPPPTSSESRDEPATANQSLNTPRGSISAFPEGSPSQSEARQSISSPEINFISVTRPGSRQSSLVEQVPSPQLSPILGPHHGHRDRASREGSISSLMHPPLLHLASRRPSGSHLGTNMRSASASQTSVTGQTLGLHEPVASSSSSSLTTANASGERGRKPSKFSFAAVTNSLRNLSKSGTASRSRSRAPPPSASSGAGQASSGSVPPVPRGSSVIADGRLRRLADENEEFRPFGRGGAGRSPSRSGRGTSASRTREERSESRSRGRNIGLKVLTGALKGDDEDGEGVHNWKEFRKGTYNYPISFSVPATCPPTIHADFGSVVYRLSATVVRVGALSPNFVEEQEVALIASPGEDDLEETENVIVERQWEDQLRYLVALSGKAFPIGGQIPMSLRFMPMSKCKIYRLSATIEEKIDYFALDKRVARHEAVKRYPLLALKHDGKPPEPLLPILSESTEAIWTSPLAAFAVQAMTGNDTEDDAVASLLNPVGPWYLDTTLQVPDCSSRIRFTTKHANTNMSISHWLKLIIRVERGDDIAVDAKGRRKQFDIIIETPLHLLDCRSNSQWNSLPTYLPDSLPNAAITAVHCRIHNGRGAIGQVPLELSPGLINSTTVTRATSNTRGARYSPSPVPGGTARSLSAVRSASDRGSSVGGDPSETVEVPDTLLERNIVFDRLVSGQETEAGEAPPAYDEVLQHEIRETRSRSRSTQPRTTSRSRLGVEQ</sequence>
<organism evidence="1 2">
    <name type="scientific">Naganishia onofrii</name>
    <dbReference type="NCBI Taxonomy" id="1851511"/>
    <lineage>
        <taxon>Eukaryota</taxon>
        <taxon>Fungi</taxon>
        <taxon>Dikarya</taxon>
        <taxon>Basidiomycota</taxon>
        <taxon>Agaricomycotina</taxon>
        <taxon>Tremellomycetes</taxon>
        <taxon>Filobasidiales</taxon>
        <taxon>Filobasidiaceae</taxon>
        <taxon>Naganishia</taxon>
    </lineage>
</organism>
<keyword evidence="2" id="KW-1185">Reference proteome</keyword>
<name>A0ACC2XVV2_9TREE</name>
<protein>
    <submittedName>
        <fullName evidence="1">Uncharacterized protein</fullName>
    </submittedName>
</protein>
<evidence type="ECO:0000313" key="2">
    <source>
        <dbReference type="Proteomes" id="UP001234202"/>
    </source>
</evidence>
<gene>
    <name evidence="1" type="ORF">QFC24_001049</name>
</gene>
<accession>A0ACC2XVV2</accession>